<dbReference type="FunFam" id="3.40.50.720:FF:000084">
    <property type="entry name" value="Short-chain dehydrogenase reductase"/>
    <property type="match status" value="1"/>
</dbReference>
<dbReference type="PRINTS" id="PR00080">
    <property type="entry name" value="SDRFAMILY"/>
</dbReference>
<comment type="caution">
    <text evidence="4">The sequence shown here is derived from an EMBL/GenBank/DDBJ whole genome shotgun (WGS) entry which is preliminary data.</text>
</comment>
<dbReference type="InterPro" id="IPR020904">
    <property type="entry name" value="Sc_DH/Rdtase_CS"/>
</dbReference>
<dbReference type="GO" id="GO:0016020">
    <property type="term" value="C:membrane"/>
    <property type="evidence" value="ECO:0007669"/>
    <property type="project" value="TreeGrafter"/>
</dbReference>
<dbReference type="PANTHER" id="PTHR44196:SF1">
    <property type="entry name" value="DEHYDROGENASE_REDUCTASE SDR FAMILY MEMBER 7B"/>
    <property type="match status" value="1"/>
</dbReference>
<dbReference type="EMBL" id="JACXIZ010000066">
    <property type="protein sequence ID" value="MBD2848426.1"/>
    <property type="molecule type" value="Genomic_DNA"/>
</dbReference>
<name>A0A927BWZ8_9BACL</name>
<organism evidence="4 5">
    <name type="scientific">Paenibacillus sabuli</name>
    <dbReference type="NCBI Taxonomy" id="2772509"/>
    <lineage>
        <taxon>Bacteria</taxon>
        <taxon>Bacillati</taxon>
        <taxon>Bacillota</taxon>
        <taxon>Bacilli</taxon>
        <taxon>Bacillales</taxon>
        <taxon>Paenibacillaceae</taxon>
        <taxon>Paenibacillus</taxon>
    </lineage>
</organism>
<sequence length="257" mass="27257">MATGKKVLITGATSGIGLRTAVMLAQRGALPILTGRSADKLRAATEAVAGAHAAYVLDVTDSEQVAETMERVRAEHGVPDVLVNNAGFGWFEAAVDAPLAHYEAMMDTNYMGMVRCTKALLPHMLARGGGQILTVASIAGKLGTPKSTGYSATKHAVLGFANALRLELAGTGVAVSVVNPGPIDTPFFEQADPDGSYVANVRWFMMSPERVAGTIVRVIERPRAEVNLPRMAAAGAKLYQLFPRLADRVAGRWLNQK</sequence>
<accession>A0A927BWZ8</accession>
<proteinExistence type="inferred from homology"/>
<reference evidence="4" key="1">
    <citation type="submission" date="2020-09" db="EMBL/GenBank/DDBJ databases">
        <title>A novel bacterium of genus Paenibacillus, isolated from South China Sea.</title>
        <authorList>
            <person name="Huang H."/>
            <person name="Mo K."/>
            <person name="Hu Y."/>
        </authorList>
    </citation>
    <scope>NUCLEOTIDE SEQUENCE</scope>
    <source>
        <strain evidence="4">IB182496</strain>
    </source>
</reference>
<evidence type="ECO:0000313" key="5">
    <source>
        <dbReference type="Proteomes" id="UP000621560"/>
    </source>
</evidence>
<dbReference type="Proteomes" id="UP000621560">
    <property type="component" value="Unassembled WGS sequence"/>
</dbReference>
<dbReference type="Gene3D" id="3.40.50.720">
    <property type="entry name" value="NAD(P)-binding Rossmann-like Domain"/>
    <property type="match status" value="1"/>
</dbReference>
<dbReference type="PRINTS" id="PR00081">
    <property type="entry name" value="GDHRDH"/>
</dbReference>
<comment type="similarity">
    <text evidence="1 3">Belongs to the short-chain dehydrogenases/reductases (SDR) family.</text>
</comment>
<dbReference type="InterPro" id="IPR002347">
    <property type="entry name" value="SDR_fam"/>
</dbReference>
<evidence type="ECO:0000256" key="2">
    <source>
        <dbReference type="ARBA" id="ARBA00023002"/>
    </source>
</evidence>
<dbReference type="PANTHER" id="PTHR44196">
    <property type="entry name" value="DEHYDROGENASE/REDUCTASE SDR FAMILY MEMBER 7B"/>
    <property type="match status" value="1"/>
</dbReference>
<dbReference type="SUPFAM" id="SSF51735">
    <property type="entry name" value="NAD(P)-binding Rossmann-fold domains"/>
    <property type="match status" value="1"/>
</dbReference>
<gene>
    <name evidence="4" type="ORF">IDH44_24860</name>
</gene>
<evidence type="ECO:0000256" key="3">
    <source>
        <dbReference type="RuleBase" id="RU000363"/>
    </source>
</evidence>
<protein>
    <submittedName>
        <fullName evidence="4">SDR family oxidoreductase</fullName>
    </submittedName>
</protein>
<dbReference type="InterPro" id="IPR036291">
    <property type="entry name" value="NAD(P)-bd_dom_sf"/>
</dbReference>
<keyword evidence="2" id="KW-0560">Oxidoreductase</keyword>
<evidence type="ECO:0000313" key="4">
    <source>
        <dbReference type="EMBL" id="MBD2848426.1"/>
    </source>
</evidence>
<dbReference type="GO" id="GO:0008206">
    <property type="term" value="P:bile acid metabolic process"/>
    <property type="evidence" value="ECO:0007669"/>
    <property type="project" value="UniProtKB-ARBA"/>
</dbReference>
<evidence type="ECO:0000256" key="1">
    <source>
        <dbReference type="ARBA" id="ARBA00006484"/>
    </source>
</evidence>
<dbReference type="RefSeq" id="WP_190921525.1">
    <property type="nucleotide sequence ID" value="NZ_JACXIZ010000066.1"/>
</dbReference>
<dbReference type="Pfam" id="PF00106">
    <property type="entry name" value="adh_short"/>
    <property type="match status" value="1"/>
</dbReference>
<keyword evidence="5" id="KW-1185">Reference proteome</keyword>
<dbReference type="PROSITE" id="PS00061">
    <property type="entry name" value="ADH_SHORT"/>
    <property type="match status" value="1"/>
</dbReference>
<dbReference type="AlphaFoldDB" id="A0A927BWZ8"/>
<dbReference type="GO" id="GO:0016491">
    <property type="term" value="F:oxidoreductase activity"/>
    <property type="evidence" value="ECO:0007669"/>
    <property type="project" value="UniProtKB-KW"/>
</dbReference>